<dbReference type="InterPro" id="IPR000297">
    <property type="entry name" value="PPIase_PpiC"/>
</dbReference>
<evidence type="ECO:0000256" key="3">
    <source>
        <dbReference type="ARBA" id="ARBA00022729"/>
    </source>
</evidence>
<evidence type="ECO:0000313" key="10">
    <source>
        <dbReference type="Proteomes" id="UP001597318"/>
    </source>
</evidence>
<keyword evidence="7" id="KW-0812">Transmembrane</keyword>
<keyword evidence="3" id="KW-0732">Signal</keyword>
<dbReference type="PROSITE" id="PS01096">
    <property type="entry name" value="PPIC_PPIASE_1"/>
    <property type="match status" value="1"/>
</dbReference>
<evidence type="ECO:0000313" key="9">
    <source>
        <dbReference type="EMBL" id="MFD2216964.1"/>
    </source>
</evidence>
<comment type="caution">
    <text evidence="9">The sequence shown here is derived from an EMBL/GenBank/DDBJ whole genome shotgun (WGS) entry which is preliminary data.</text>
</comment>
<gene>
    <name evidence="9" type="ORF">ACFSKK_25165</name>
</gene>
<dbReference type="Pfam" id="PF13145">
    <property type="entry name" value="Rotamase_2"/>
    <property type="match status" value="1"/>
</dbReference>
<evidence type="ECO:0000256" key="7">
    <source>
        <dbReference type="SAM" id="Phobius"/>
    </source>
</evidence>
<organism evidence="9 10">
    <name type="scientific">Metabacillus endolithicus</name>
    <dbReference type="NCBI Taxonomy" id="1535204"/>
    <lineage>
        <taxon>Bacteria</taxon>
        <taxon>Bacillati</taxon>
        <taxon>Bacillota</taxon>
        <taxon>Bacilli</taxon>
        <taxon>Bacillales</taxon>
        <taxon>Bacillaceae</taxon>
        <taxon>Metabacillus</taxon>
    </lineage>
</organism>
<dbReference type="RefSeq" id="WP_379053679.1">
    <property type="nucleotide sequence ID" value="NZ_JBHUIK010000011.1"/>
</dbReference>
<dbReference type="PANTHER" id="PTHR47245">
    <property type="entry name" value="PEPTIDYLPROLYL ISOMERASE"/>
    <property type="match status" value="1"/>
</dbReference>
<dbReference type="EMBL" id="JBHUIK010000011">
    <property type="protein sequence ID" value="MFD2216964.1"/>
    <property type="molecule type" value="Genomic_DNA"/>
</dbReference>
<dbReference type="InterPro" id="IPR027304">
    <property type="entry name" value="Trigger_fact/SurA_dom_sf"/>
</dbReference>
<keyword evidence="5 6" id="KW-0413">Isomerase</keyword>
<evidence type="ECO:0000259" key="8">
    <source>
        <dbReference type="PROSITE" id="PS50198"/>
    </source>
</evidence>
<proteinExistence type="predicted"/>
<keyword evidence="7" id="KW-0472">Membrane</keyword>
<keyword evidence="7" id="KW-1133">Transmembrane helix</keyword>
<dbReference type="InterPro" id="IPR046357">
    <property type="entry name" value="PPIase_dom_sf"/>
</dbReference>
<evidence type="ECO:0000256" key="6">
    <source>
        <dbReference type="PROSITE-ProRule" id="PRU00278"/>
    </source>
</evidence>
<comment type="catalytic activity">
    <reaction evidence="1">
        <text>[protein]-peptidylproline (omega=180) = [protein]-peptidylproline (omega=0)</text>
        <dbReference type="Rhea" id="RHEA:16237"/>
        <dbReference type="Rhea" id="RHEA-COMP:10747"/>
        <dbReference type="Rhea" id="RHEA-COMP:10748"/>
        <dbReference type="ChEBI" id="CHEBI:83833"/>
        <dbReference type="ChEBI" id="CHEBI:83834"/>
        <dbReference type="EC" id="5.2.1.8"/>
    </reaction>
</comment>
<evidence type="ECO:0000256" key="1">
    <source>
        <dbReference type="ARBA" id="ARBA00000971"/>
    </source>
</evidence>
<evidence type="ECO:0000256" key="4">
    <source>
        <dbReference type="ARBA" id="ARBA00023110"/>
    </source>
</evidence>
<dbReference type="EC" id="5.2.1.8" evidence="2"/>
<name>A0ABW5C705_9BACI</name>
<dbReference type="InterPro" id="IPR050245">
    <property type="entry name" value="PrsA_foldase"/>
</dbReference>
<dbReference type="PROSITE" id="PS50198">
    <property type="entry name" value="PPIC_PPIASE_2"/>
    <property type="match status" value="1"/>
</dbReference>
<keyword evidence="4 6" id="KW-0697">Rotamase</keyword>
<protein>
    <recommendedName>
        <fullName evidence="2">peptidylprolyl isomerase</fullName>
        <ecNumber evidence="2">5.2.1.8</ecNumber>
    </recommendedName>
</protein>
<dbReference type="Gene3D" id="3.10.50.40">
    <property type="match status" value="1"/>
</dbReference>
<dbReference type="SUPFAM" id="SSF109998">
    <property type="entry name" value="Triger factor/SurA peptide-binding domain-like"/>
    <property type="match status" value="1"/>
</dbReference>
<dbReference type="Proteomes" id="UP001597318">
    <property type="component" value="Unassembled WGS sequence"/>
</dbReference>
<feature type="domain" description="PpiC" evidence="8">
    <location>
        <begin position="158"/>
        <end position="250"/>
    </location>
</feature>
<feature type="transmembrane region" description="Helical" evidence="7">
    <location>
        <begin position="6"/>
        <end position="25"/>
    </location>
</feature>
<sequence length="301" mass="34467">MSGKTLWSVIFGLVILNCLTVAYFINPYGVLPVNGDEQEDEVIATIGETTITREQWMAELETRYGKDTLRELVNVKVVEELAEKYDLSVSDEVIERELTFYKSMYTSLDEEQFSEEQNWEQQIRYSILLEELLTKDVEVPEEDLRSFYENNKELYDIKDIYHLSHIVVKTEEEAKAIIKELAGGSSFEALALEASIDEFTANQGGDIGFISTDNDYVSKEYLQIAPELSAGDWSHPIKVNVGYAVLLLKEKLVGKTYSYDEVKDQIRRQIALEKMEGAVTADPLWQEIGVSWFYEDETGKN</sequence>
<dbReference type="InterPro" id="IPR023058">
    <property type="entry name" value="PPIase_PpiC_CS"/>
</dbReference>
<dbReference type="PANTHER" id="PTHR47245:SF1">
    <property type="entry name" value="FOLDASE PROTEIN PRSA"/>
    <property type="match status" value="1"/>
</dbReference>
<dbReference type="GO" id="GO:0016853">
    <property type="term" value="F:isomerase activity"/>
    <property type="evidence" value="ECO:0007669"/>
    <property type="project" value="UniProtKB-KW"/>
</dbReference>
<reference evidence="10" key="1">
    <citation type="journal article" date="2019" name="Int. J. Syst. Evol. Microbiol.">
        <title>The Global Catalogue of Microorganisms (GCM) 10K type strain sequencing project: providing services to taxonomists for standard genome sequencing and annotation.</title>
        <authorList>
            <consortium name="The Broad Institute Genomics Platform"/>
            <consortium name="The Broad Institute Genome Sequencing Center for Infectious Disease"/>
            <person name="Wu L."/>
            <person name="Ma J."/>
        </authorList>
    </citation>
    <scope>NUCLEOTIDE SEQUENCE [LARGE SCALE GENOMIC DNA]</scope>
    <source>
        <strain evidence="10">CGMCC 1.15474</strain>
    </source>
</reference>
<evidence type="ECO:0000256" key="5">
    <source>
        <dbReference type="ARBA" id="ARBA00023235"/>
    </source>
</evidence>
<dbReference type="SUPFAM" id="SSF54534">
    <property type="entry name" value="FKBP-like"/>
    <property type="match status" value="1"/>
</dbReference>
<dbReference type="Gene3D" id="1.10.4030.10">
    <property type="entry name" value="Porin chaperone SurA, peptide-binding domain"/>
    <property type="match status" value="1"/>
</dbReference>
<keyword evidence="10" id="KW-1185">Reference proteome</keyword>
<accession>A0ABW5C705</accession>
<evidence type="ECO:0000256" key="2">
    <source>
        <dbReference type="ARBA" id="ARBA00013194"/>
    </source>
</evidence>